<reference evidence="3 4" key="1">
    <citation type="submission" date="2022-05" db="EMBL/GenBank/DDBJ databases">
        <authorList>
            <consortium name="Genoscope - CEA"/>
            <person name="William W."/>
        </authorList>
    </citation>
    <scope>NUCLEOTIDE SEQUENCE [LARGE SCALE GENOMIC DNA]</scope>
</reference>
<feature type="region of interest" description="Disordered" evidence="1">
    <location>
        <begin position="1"/>
        <end position="21"/>
    </location>
</feature>
<dbReference type="Gene3D" id="3.90.70.80">
    <property type="match status" value="1"/>
</dbReference>
<evidence type="ECO:0000256" key="1">
    <source>
        <dbReference type="SAM" id="MobiDB-lite"/>
    </source>
</evidence>
<gene>
    <name evidence="3" type="ORF">PEVE_00023166</name>
</gene>
<evidence type="ECO:0000313" key="3">
    <source>
        <dbReference type="EMBL" id="CAH3192059.1"/>
    </source>
</evidence>
<dbReference type="InterPro" id="IPR003323">
    <property type="entry name" value="OTU_dom"/>
</dbReference>
<feature type="domain" description="OTU" evidence="2">
    <location>
        <begin position="186"/>
        <end position="343"/>
    </location>
</feature>
<proteinExistence type="predicted"/>
<dbReference type="PROSITE" id="PS50802">
    <property type="entry name" value="OTU"/>
    <property type="match status" value="1"/>
</dbReference>
<feature type="non-terminal residue" evidence="3">
    <location>
        <position position="493"/>
    </location>
</feature>
<feature type="compositionally biased region" description="Basic and acidic residues" evidence="1">
    <location>
        <begin position="1"/>
        <end position="17"/>
    </location>
</feature>
<name>A0ABN8SQ22_9CNID</name>
<dbReference type="SUPFAM" id="SSF54001">
    <property type="entry name" value="Cysteine proteinases"/>
    <property type="match status" value="1"/>
</dbReference>
<evidence type="ECO:0000313" key="4">
    <source>
        <dbReference type="Proteomes" id="UP001159427"/>
    </source>
</evidence>
<sequence>VYRSDDDTGKTKREKPTPDPATIIRNLDRFAEKWQHISDTQLTDDPLLRESFQEQVQNLRQHINEGCLSGIPPGYSTSINECLHEKINDLFAGAKMGPELAVALLTVFFFSWNSRRKNKINGVPVVVPLSQQTHKSTQSEETFGIGKTAKKGNDDINYMLKNSGGGNLEPDKSRSVVATVAEQFGMELHPMPRDGDCFFKAMGFNVLNVGSHSALKNHFTSLGLIQIDNIEEMAIKLRAMMVHELVYNKEKYVDFVQEYGMQEWEERVKQFLQPGVFSGEVGDLMVKATVNVLKIPLILLTSIENYPVINVTPDEFAEGCSDFCLFAAYSREGPGHYDALFENQQRMETVEEVSAKPTQRCTCGMNSKEVKNVCCKRQAGGSRQYASRCPCLKVKQSCGENCKCNGCDNPYGKKTSIGKSTKRKRSKDQFGGERKRGLQFMIDNDESVSDGKWTDEENLILLQHVMGQPEVLEKNIPKQLVTKLTNAYNKSAN</sequence>
<feature type="non-terminal residue" evidence="3">
    <location>
        <position position="1"/>
    </location>
</feature>
<dbReference type="CDD" id="cd22744">
    <property type="entry name" value="OTU"/>
    <property type="match status" value="1"/>
</dbReference>
<protein>
    <recommendedName>
        <fullName evidence="2">OTU domain-containing protein</fullName>
    </recommendedName>
</protein>
<organism evidence="3 4">
    <name type="scientific">Porites evermanni</name>
    <dbReference type="NCBI Taxonomy" id="104178"/>
    <lineage>
        <taxon>Eukaryota</taxon>
        <taxon>Metazoa</taxon>
        <taxon>Cnidaria</taxon>
        <taxon>Anthozoa</taxon>
        <taxon>Hexacorallia</taxon>
        <taxon>Scleractinia</taxon>
        <taxon>Fungiina</taxon>
        <taxon>Poritidae</taxon>
        <taxon>Porites</taxon>
    </lineage>
</organism>
<dbReference type="InterPro" id="IPR038765">
    <property type="entry name" value="Papain-like_cys_pep_sf"/>
</dbReference>
<dbReference type="Proteomes" id="UP001159427">
    <property type="component" value="Unassembled WGS sequence"/>
</dbReference>
<keyword evidence="4" id="KW-1185">Reference proteome</keyword>
<feature type="region of interest" description="Disordered" evidence="1">
    <location>
        <begin position="415"/>
        <end position="435"/>
    </location>
</feature>
<comment type="caution">
    <text evidence="3">The sequence shown here is derived from an EMBL/GenBank/DDBJ whole genome shotgun (WGS) entry which is preliminary data.</text>
</comment>
<dbReference type="EMBL" id="CALNXI010003073">
    <property type="protein sequence ID" value="CAH3192059.1"/>
    <property type="molecule type" value="Genomic_DNA"/>
</dbReference>
<evidence type="ECO:0000259" key="2">
    <source>
        <dbReference type="PROSITE" id="PS50802"/>
    </source>
</evidence>
<accession>A0ABN8SQ22</accession>